<keyword evidence="1" id="KW-0175">Coiled coil</keyword>
<dbReference type="GO" id="GO:0003677">
    <property type="term" value="F:DNA binding"/>
    <property type="evidence" value="ECO:0007669"/>
    <property type="project" value="InterPro"/>
</dbReference>
<feature type="transmembrane region" description="Helical" evidence="2">
    <location>
        <begin position="391"/>
        <end position="410"/>
    </location>
</feature>
<gene>
    <name evidence="3" type="ORF">SAMN04487906_2566</name>
</gene>
<dbReference type="EMBL" id="FPAG01000007">
    <property type="protein sequence ID" value="SFT02268.1"/>
    <property type="molecule type" value="Genomic_DNA"/>
</dbReference>
<protein>
    <recommendedName>
        <fullName evidence="5">Tetratricopeptide repeat-containing protein</fullName>
    </recommendedName>
</protein>
<dbReference type="OrthoDB" id="1090267at2"/>
<reference evidence="3 4" key="1">
    <citation type="submission" date="2016-10" db="EMBL/GenBank/DDBJ databases">
        <authorList>
            <person name="de Groot N.N."/>
        </authorList>
    </citation>
    <scope>NUCLEOTIDE SEQUENCE [LARGE SCALE GENOMIC DNA]</scope>
    <source>
        <strain evidence="3 4">CGMCC 1.6114</strain>
    </source>
</reference>
<dbReference type="InterPro" id="IPR011990">
    <property type="entry name" value="TPR-like_helical_dom_sf"/>
</dbReference>
<dbReference type="InterPro" id="IPR016032">
    <property type="entry name" value="Sig_transdc_resp-reg_C-effctor"/>
</dbReference>
<keyword evidence="2" id="KW-0472">Membrane</keyword>
<evidence type="ECO:0008006" key="5">
    <source>
        <dbReference type="Google" id="ProtNLM"/>
    </source>
</evidence>
<keyword evidence="2" id="KW-0812">Transmembrane</keyword>
<dbReference type="Gene3D" id="1.25.40.10">
    <property type="entry name" value="Tetratricopeptide repeat domain"/>
    <property type="match status" value="1"/>
</dbReference>
<dbReference type="SUPFAM" id="SSF46894">
    <property type="entry name" value="C-terminal effector domain of the bipartite response regulators"/>
    <property type="match status" value="1"/>
</dbReference>
<sequence>MYQAFAVRISKVVLLLLLSIGYSQEAIDSEEALLRHQELTATMNAQFPVDDIKTFRRESFTEDELQAYLMKHFERMELLPFITDHITYKLDSYFHSGNWFYQIGLPEESIKSNKEALKYYHQVSDELSEGTKEEFYVKVCFAYSALAENYARLSLNDSAAVYHLKNIDFAQTRNTPYYPSALNNLGLFHYWSKNETDTALVYFKKAFDITKAEFPNHYLIGSIRDNIADIYMDQGKTEEAGHLYGLNFDFYQHIINKDLKSLDMPRIISAGAQHMNATLIQDKLEDAQQTYFRLNGLINDPKNKAWEYQKSMPEFLEAKSILLYKKGAFKEAYENEQYLNQLSDSLYQVSKDVDKRWLTATNDIVLDKIRLNYKMEQSIKENKIKNQRLKLYISASLSLLVITLLTSLFFSRRQHLINARNKRLLAEERLKYAAVQNQQLENEVAAKKRDLSDFAINLSQNQKWAELLANKIETLKATKGRQRKSLMDELEQEIKNKVSFDSENKEFYERLDKLSDAFYRKLKSKFPELSKTDKRLCSLIRLKINSNEIARLQNITIASLNTSRYRLRKKLNLAKEVDLDDFIQSL</sequence>
<evidence type="ECO:0000313" key="3">
    <source>
        <dbReference type="EMBL" id="SFT02268.1"/>
    </source>
</evidence>
<keyword evidence="2" id="KW-1133">Transmembrane helix</keyword>
<evidence type="ECO:0000256" key="1">
    <source>
        <dbReference type="SAM" id="Coils"/>
    </source>
</evidence>
<dbReference type="Proteomes" id="UP000183209">
    <property type="component" value="Unassembled WGS sequence"/>
</dbReference>
<proteinExistence type="predicted"/>
<dbReference type="SUPFAM" id="SSF48452">
    <property type="entry name" value="TPR-like"/>
    <property type="match status" value="1"/>
</dbReference>
<accession>A0A1I6ULI6</accession>
<organism evidence="3 4">
    <name type="scientific">Zhouia amylolytica</name>
    <dbReference type="NCBI Taxonomy" id="376730"/>
    <lineage>
        <taxon>Bacteria</taxon>
        <taxon>Pseudomonadati</taxon>
        <taxon>Bacteroidota</taxon>
        <taxon>Flavobacteriia</taxon>
        <taxon>Flavobacteriales</taxon>
        <taxon>Flavobacteriaceae</taxon>
        <taxon>Zhouia</taxon>
    </lineage>
</organism>
<feature type="coiled-coil region" evidence="1">
    <location>
        <begin position="423"/>
        <end position="457"/>
    </location>
</feature>
<dbReference type="AlphaFoldDB" id="A0A1I6ULI6"/>
<evidence type="ECO:0000313" key="4">
    <source>
        <dbReference type="Proteomes" id="UP000183209"/>
    </source>
</evidence>
<name>A0A1I6ULI6_9FLAO</name>
<dbReference type="GO" id="GO:0006355">
    <property type="term" value="P:regulation of DNA-templated transcription"/>
    <property type="evidence" value="ECO:0007669"/>
    <property type="project" value="InterPro"/>
</dbReference>
<dbReference type="RefSeq" id="WP_074979282.1">
    <property type="nucleotide sequence ID" value="NZ_FPAG01000007.1"/>
</dbReference>
<evidence type="ECO:0000256" key="2">
    <source>
        <dbReference type="SAM" id="Phobius"/>
    </source>
</evidence>